<reference evidence="2 3" key="1">
    <citation type="submission" date="2015-09" db="EMBL/GenBank/DDBJ databases">
        <title>Trachymyrmex zeteki WGS genome.</title>
        <authorList>
            <person name="Nygaard S."/>
            <person name="Hu H."/>
            <person name="Boomsma J."/>
            <person name="Zhang G."/>
        </authorList>
    </citation>
    <scope>NUCLEOTIDE SEQUENCE [LARGE SCALE GENOMIC DNA]</scope>
    <source>
        <strain evidence="2">Tzet28-1</strain>
        <tissue evidence="2">Whole body</tissue>
    </source>
</reference>
<evidence type="ECO:0000313" key="2">
    <source>
        <dbReference type="EMBL" id="KYQ47881.1"/>
    </source>
</evidence>
<keyword evidence="3" id="KW-1185">Reference proteome</keyword>
<sequence>MESNVIKGAIKKQINRIFRNSWLDEEIFKGWLAPYSELNKAFRIACNVSIACRRTNLLRHSQTVKHIQGVCLENIDNISYCDRKKRAEIKLAAFFAEHNIAYYMADHLIPSIKDICSEPNIVQDLSLDRLKCNNIVKDVLAKRETEKLTEILKTCKFSILIDESTDITDTKFITTKNLALVVRYIDNSRMIVVDSFLTLISVSDVSAMSLYNEITNFFNRYEIPYKQNLIRFASDGANKMMGIHQSETTRIHVLYDRVCSVYKSIMECFLNGNYIKNIPINLIDFKNPRNFIESCKQINIKMGNNEMKFPKLSTFFITLHSLSHSSATVERIFSQINLCKTKIRNKLSTEILTGIMHSKNLLKPASCYDFEIEPNLIKKINNYKLTYN</sequence>
<gene>
    <name evidence="2" type="ORF">ALC60_13090</name>
</gene>
<dbReference type="Proteomes" id="UP000075809">
    <property type="component" value="Unassembled WGS sequence"/>
</dbReference>
<evidence type="ECO:0000259" key="1">
    <source>
        <dbReference type="Pfam" id="PF14291"/>
    </source>
</evidence>
<dbReference type="Pfam" id="PF14291">
    <property type="entry name" value="DUF4371"/>
    <property type="match status" value="1"/>
</dbReference>
<dbReference type="PANTHER" id="PTHR37162">
    <property type="entry name" value="HAT FAMILY DIMERISATION DOMAINCONTAINING PROTEIN-RELATED"/>
    <property type="match status" value="1"/>
</dbReference>
<dbReference type="PANTHER" id="PTHR37162:SF1">
    <property type="entry name" value="BED-TYPE DOMAIN-CONTAINING PROTEIN"/>
    <property type="match status" value="1"/>
</dbReference>
<organism evidence="2 3">
    <name type="scientific">Mycetomoellerius zeteki</name>
    <dbReference type="NCBI Taxonomy" id="64791"/>
    <lineage>
        <taxon>Eukaryota</taxon>
        <taxon>Metazoa</taxon>
        <taxon>Ecdysozoa</taxon>
        <taxon>Arthropoda</taxon>
        <taxon>Hexapoda</taxon>
        <taxon>Insecta</taxon>
        <taxon>Pterygota</taxon>
        <taxon>Neoptera</taxon>
        <taxon>Endopterygota</taxon>
        <taxon>Hymenoptera</taxon>
        <taxon>Apocrita</taxon>
        <taxon>Aculeata</taxon>
        <taxon>Formicoidea</taxon>
        <taxon>Formicidae</taxon>
        <taxon>Myrmicinae</taxon>
        <taxon>Mycetomoellerius</taxon>
    </lineage>
</organism>
<name>A0A151WJ77_9HYME</name>
<dbReference type="AlphaFoldDB" id="A0A151WJ77"/>
<protein>
    <recommendedName>
        <fullName evidence="1">DUF4371 domain-containing protein</fullName>
    </recommendedName>
</protein>
<dbReference type="STRING" id="64791.A0A151WJ77"/>
<proteinExistence type="predicted"/>
<dbReference type="InterPro" id="IPR025398">
    <property type="entry name" value="DUF4371"/>
</dbReference>
<dbReference type="EMBL" id="KQ983048">
    <property type="protein sequence ID" value="KYQ47881.1"/>
    <property type="molecule type" value="Genomic_DNA"/>
</dbReference>
<feature type="domain" description="DUF4371" evidence="1">
    <location>
        <begin position="138"/>
        <end position="242"/>
    </location>
</feature>
<evidence type="ECO:0000313" key="3">
    <source>
        <dbReference type="Proteomes" id="UP000075809"/>
    </source>
</evidence>
<accession>A0A151WJ77</accession>